<evidence type="ECO:0000256" key="7">
    <source>
        <dbReference type="ARBA" id="ARBA00023065"/>
    </source>
</evidence>
<dbReference type="GO" id="GO:0009279">
    <property type="term" value="C:cell outer membrane"/>
    <property type="evidence" value="ECO:0007669"/>
    <property type="project" value="UniProtKB-SubCell"/>
</dbReference>
<keyword evidence="5 11" id="KW-0812">Transmembrane</keyword>
<keyword evidence="17" id="KW-1185">Reference proteome</keyword>
<dbReference type="GO" id="GO:0006826">
    <property type="term" value="P:iron ion transport"/>
    <property type="evidence" value="ECO:0007669"/>
    <property type="project" value="UniProtKB-KW"/>
</dbReference>
<dbReference type="InterPro" id="IPR036942">
    <property type="entry name" value="Beta-barrel_TonB_sf"/>
</dbReference>
<keyword evidence="6" id="KW-0408">Iron</keyword>
<dbReference type="InterPro" id="IPR039426">
    <property type="entry name" value="TonB-dep_rcpt-like"/>
</dbReference>
<evidence type="ECO:0000256" key="12">
    <source>
        <dbReference type="RuleBase" id="RU003357"/>
    </source>
</evidence>
<sequence>MAKSLSRYASVSFTALACGLAATPGMAQQVPDDAAAEEPVIVVTAQKREQSLQDVPIAVTAFSSDTLDNKTIDDAVDLSFSVPNLTVTDVGASLRGIGNLAISSTSESGLGYHVNGVYIGDPALGQEYFDLERIEVLRGPQGTLYGRNTTAGVLNLITKKPTREFEGYVTATYGNYDSKRIEGALNVPLGGALAARVAGFFLDRDGYTTNLFTGNDVDDRHMYGVRGTLGLDLGATRANLVVGYFKQDDASNFGTKGVCKKDAAIGCSPLERGFETPDSRITIFDLLGRVTGTLPSPSVDYFAGAVNPTDLRTINQDIDPARDIEEWNVSFEVSHDFGNITLTSLTGYQRNKYDIRNDFDRFVPTGQLLRPITFEPLADGVKVTTTQIISGRRDFGDSEQWSQELRLASDFDGPVNFLIGGNYFDLESSRFVNITHPTLAARQQAAGIPVVFEAYRIDTNPATTRSFGLFGEVYFDLTERTHLTGGIRYSNDKKTILTREQFLNPVNGGERPFISGEFKKGVVTGRIVLDHEFTDNLNGYVSVARGYKAGGINPGGAVVPTFAPEFLNAGEVGLKFQAFDGSFLLNSSAFYYDYKGLQIGQVGVTSANTVNTDAKVYGAEFEWVARPSRRFQFDGSFSLLKTQIKGFQSGDEGDPNAIAPGAVIVLGPNGQPLRNGSGVIIKNLDGNDLPFSPAWKISLGVQYAMPLGGDLELVPRLDHYQQSQYYGTAFAKPIDQFNGYSQTDFKLLLAPVDRQWSLRGYAKNLFNRDDVIRMSQEGPLVGRFRSLHILEPRTYGIEGTFRF</sequence>
<keyword evidence="10 11" id="KW-0998">Cell outer membrane</keyword>
<evidence type="ECO:0000256" key="2">
    <source>
        <dbReference type="ARBA" id="ARBA00022448"/>
    </source>
</evidence>
<dbReference type="PANTHER" id="PTHR32552">
    <property type="entry name" value="FERRICHROME IRON RECEPTOR-RELATED"/>
    <property type="match status" value="1"/>
</dbReference>
<protein>
    <submittedName>
        <fullName evidence="16">Pesticin receptor</fullName>
    </submittedName>
</protein>
<feature type="chain" id="PRO_5008534236" evidence="13">
    <location>
        <begin position="28"/>
        <end position="803"/>
    </location>
</feature>
<keyword evidence="9 11" id="KW-0472">Membrane</keyword>
<dbReference type="STRING" id="692370.A6F68_02645"/>
<organism evidence="16 17">
    <name type="scientific">Tsuneonella dongtanensis</name>
    <dbReference type="NCBI Taxonomy" id="692370"/>
    <lineage>
        <taxon>Bacteria</taxon>
        <taxon>Pseudomonadati</taxon>
        <taxon>Pseudomonadota</taxon>
        <taxon>Alphaproteobacteria</taxon>
        <taxon>Sphingomonadales</taxon>
        <taxon>Erythrobacteraceae</taxon>
        <taxon>Tsuneonella</taxon>
    </lineage>
</organism>
<dbReference type="Proteomes" id="UP000092932">
    <property type="component" value="Chromosome"/>
</dbReference>
<evidence type="ECO:0000256" key="6">
    <source>
        <dbReference type="ARBA" id="ARBA00023004"/>
    </source>
</evidence>
<evidence type="ECO:0000256" key="11">
    <source>
        <dbReference type="PROSITE-ProRule" id="PRU01360"/>
    </source>
</evidence>
<accession>A0A1B2AG69</accession>
<evidence type="ECO:0000313" key="16">
    <source>
        <dbReference type="EMBL" id="ANY21139.1"/>
    </source>
</evidence>
<dbReference type="Pfam" id="PF00593">
    <property type="entry name" value="TonB_dep_Rec_b-barrel"/>
    <property type="match status" value="1"/>
</dbReference>
<comment type="similarity">
    <text evidence="11 12">Belongs to the TonB-dependent receptor family.</text>
</comment>
<dbReference type="PROSITE" id="PS52016">
    <property type="entry name" value="TONB_DEPENDENT_REC_3"/>
    <property type="match status" value="1"/>
</dbReference>
<evidence type="ECO:0000313" key="17">
    <source>
        <dbReference type="Proteomes" id="UP000092932"/>
    </source>
</evidence>
<dbReference type="InterPro" id="IPR012910">
    <property type="entry name" value="Plug_dom"/>
</dbReference>
<comment type="subcellular location">
    <subcellularLocation>
        <location evidence="1 11">Cell outer membrane</location>
        <topology evidence="1 11">Multi-pass membrane protein</topology>
    </subcellularLocation>
</comment>
<dbReference type="PATRIC" id="fig|692370.5.peg.2655"/>
<reference evidence="16 17" key="1">
    <citation type="submission" date="2016-07" db="EMBL/GenBank/DDBJ databases">
        <title>Complete genome sequence of Altererythrobacter dongtanensis KCTC 22672, a type strain with esterase isolated from tidal flat.</title>
        <authorList>
            <person name="Cheng H."/>
            <person name="Wu Y.-H."/>
            <person name="Zhou P."/>
            <person name="Huo Y.-Y."/>
            <person name="Wang C.-S."/>
            <person name="Xu X.-W."/>
        </authorList>
    </citation>
    <scope>NUCLEOTIDE SEQUENCE [LARGE SCALE GENOMIC DNA]</scope>
    <source>
        <strain evidence="16 17">KCTC 22672</strain>
    </source>
</reference>
<keyword evidence="7" id="KW-0406">Ion transport</keyword>
<keyword evidence="8 12" id="KW-0798">TonB box</keyword>
<keyword evidence="4" id="KW-0410">Iron transport</keyword>
<dbReference type="OrthoDB" id="7192131at2"/>
<dbReference type="AlphaFoldDB" id="A0A1B2AG69"/>
<dbReference type="RefSeq" id="WP_084001830.1">
    <property type="nucleotide sequence ID" value="NZ_CP016591.1"/>
</dbReference>
<dbReference type="KEGG" id="ado:A6F68_02645"/>
<evidence type="ECO:0000256" key="9">
    <source>
        <dbReference type="ARBA" id="ARBA00023136"/>
    </source>
</evidence>
<evidence type="ECO:0000256" key="4">
    <source>
        <dbReference type="ARBA" id="ARBA00022496"/>
    </source>
</evidence>
<dbReference type="InterPro" id="IPR000531">
    <property type="entry name" value="Beta-barrel_TonB"/>
</dbReference>
<name>A0A1B2AG69_9SPHN</name>
<keyword evidence="16" id="KW-0675">Receptor</keyword>
<proteinExistence type="inferred from homology"/>
<feature type="domain" description="TonB-dependent receptor-like beta-barrel" evidence="14">
    <location>
        <begin position="300"/>
        <end position="765"/>
    </location>
</feature>
<evidence type="ECO:0000256" key="5">
    <source>
        <dbReference type="ARBA" id="ARBA00022692"/>
    </source>
</evidence>
<dbReference type="EMBL" id="CP016591">
    <property type="protein sequence ID" value="ANY21139.1"/>
    <property type="molecule type" value="Genomic_DNA"/>
</dbReference>
<evidence type="ECO:0000256" key="8">
    <source>
        <dbReference type="ARBA" id="ARBA00023077"/>
    </source>
</evidence>
<evidence type="ECO:0000259" key="15">
    <source>
        <dbReference type="Pfam" id="PF07715"/>
    </source>
</evidence>
<dbReference type="PANTHER" id="PTHR32552:SF81">
    <property type="entry name" value="TONB-DEPENDENT OUTER MEMBRANE RECEPTOR"/>
    <property type="match status" value="1"/>
</dbReference>
<dbReference type="Gene3D" id="2.40.170.20">
    <property type="entry name" value="TonB-dependent receptor, beta-barrel domain"/>
    <property type="match status" value="2"/>
</dbReference>
<keyword evidence="13" id="KW-0732">Signal</keyword>
<feature type="signal peptide" evidence="13">
    <location>
        <begin position="1"/>
        <end position="27"/>
    </location>
</feature>
<evidence type="ECO:0000259" key="14">
    <source>
        <dbReference type="Pfam" id="PF00593"/>
    </source>
</evidence>
<evidence type="ECO:0000256" key="3">
    <source>
        <dbReference type="ARBA" id="ARBA00022452"/>
    </source>
</evidence>
<keyword evidence="2 11" id="KW-0813">Transport</keyword>
<keyword evidence="3 11" id="KW-1134">Transmembrane beta strand</keyword>
<evidence type="ECO:0000256" key="13">
    <source>
        <dbReference type="SAM" id="SignalP"/>
    </source>
</evidence>
<dbReference type="PROSITE" id="PS51257">
    <property type="entry name" value="PROKAR_LIPOPROTEIN"/>
    <property type="match status" value="1"/>
</dbReference>
<dbReference type="SUPFAM" id="SSF56935">
    <property type="entry name" value="Porins"/>
    <property type="match status" value="1"/>
</dbReference>
<evidence type="ECO:0000256" key="1">
    <source>
        <dbReference type="ARBA" id="ARBA00004571"/>
    </source>
</evidence>
<dbReference type="Pfam" id="PF07715">
    <property type="entry name" value="Plug"/>
    <property type="match status" value="1"/>
</dbReference>
<evidence type="ECO:0000256" key="10">
    <source>
        <dbReference type="ARBA" id="ARBA00023237"/>
    </source>
</evidence>
<gene>
    <name evidence="16" type="primary">fyuA_9</name>
    <name evidence="16" type="ORF">A6F68_02645</name>
</gene>
<feature type="domain" description="TonB-dependent receptor plug" evidence="15">
    <location>
        <begin position="52"/>
        <end position="153"/>
    </location>
</feature>